<sequence>MPWRIGIGSGVVLITYVGLIAARPDSVRGGVGGPAALLALCGYTLGAMPIASGVAGALARLGWFRRLPTAVLARVVIGVAGGVGSAPSTAFVFGNASGSVGRSALIATCQAYGNSTRKAASLQGLVADPLGKALTVVLALTVPAGFARGHVHRFLFV</sequence>
<keyword evidence="1" id="KW-1133">Transmembrane helix</keyword>
<evidence type="ECO:0000313" key="2">
    <source>
        <dbReference type="EMBL" id="MDF3293260.1"/>
    </source>
</evidence>
<evidence type="ECO:0008006" key="4">
    <source>
        <dbReference type="Google" id="ProtNLM"/>
    </source>
</evidence>
<protein>
    <recommendedName>
        <fullName evidence="4">MFS transporter</fullName>
    </recommendedName>
</protein>
<accession>A0ABT5ZUH8</accession>
<feature type="transmembrane region" description="Helical" evidence="1">
    <location>
        <begin position="71"/>
        <end position="93"/>
    </location>
</feature>
<feature type="transmembrane region" description="Helical" evidence="1">
    <location>
        <begin position="5"/>
        <end position="23"/>
    </location>
</feature>
<feature type="transmembrane region" description="Helical" evidence="1">
    <location>
        <begin position="35"/>
        <end position="59"/>
    </location>
</feature>
<comment type="caution">
    <text evidence="2">The sequence shown here is derived from an EMBL/GenBank/DDBJ whole genome shotgun (WGS) entry which is preliminary data.</text>
</comment>
<name>A0ABT5ZUH8_9ACTN</name>
<proteinExistence type="predicted"/>
<dbReference type="RefSeq" id="WP_276096199.1">
    <property type="nucleotide sequence ID" value="NZ_JARJBC010000024.1"/>
</dbReference>
<keyword evidence="1" id="KW-0472">Membrane</keyword>
<keyword evidence="3" id="KW-1185">Reference proteome</keyword>
<reference evidence="2 3" key="1">
    <citation type="submission" date="2023-03" db="EMBL/GenBank/DDBJ databases">
        <title>Draft genome sequence of Streptomyces sp. RB6PN23 isolated from peat swamp forest in Thailand.</title>
        <authorList>
            <person name="Klaysubun C."/>
            <person name="Duangmal K."/>
        </authorList>
    </citation>
    <scope>NUCLEOTIDE SEQUENCE [LARGE SCALE GENOMIC DNA]</scope>
    <source>
        <strain evidence="2 3">RB6PN23</strain>
    </source>
</reference>
<dbReference type="EMBL" id="JARJBC010000024">
    <property type="protein sequence ID" value="MDF3293260.1"/>
    <property type="molecule type" value="Genomic_DNA"/>
</dbReference>
<evidence type="ECO:0000256" key="1">
    <source>
        <dbReference type="SAM" id="Phobius"/>
    </source>
</evidence>
<gene>
    <name evidence="2" type="ORF">P3G67_29430</name>
</gene>
<dbReference type="Proteomes" id="UP001216579">
    <property type="component" value="Unassembled WGS sequence"/>
</dbReference>
<organism evidence="2 3">
    <name type="scientific">Streptomyces silvisoli</name>
    <dbReference type="NCBI Taxonomy" id="3034235"/>
    <lineage>
        <taxon>Bacteria</taxon>
        <taxon>Bacillati</taxon>
        <taxon>Actinomycetota</taxon>
        <taxon>Actinomycetes</taxon>
        <taxon>Kitasatosporales</taxon>
        <taxon>Streptomycetaceae</taxon>
        <taxon>Streptomyces</taxon>
    </lineage>
</organism>
<keyword evidence="1" id="KW-0812">Transmembrane</keyword>
<evidence type="ECO:0000313" key="3">
    <source>
        <dbReference type="Proteomes" id="UP001216579"/>
    </source>
</evidence>